<dbReference type="OrthoDB" id="9791432at2"/>
<feature type="coiled-coil region" evidence="1">
    <location>
        <begin position="64"/>
        <end position="109"/>
    </location>
</feature>
<evidence type="ECO:0000313" key="5">
    <source>
        <dbReference type="EMBL" id="TBN48993.1"/>
    </source>
</evidence>
<keyword evidence="1" id="KW-0175">Coiled coil</keyword>
<dbReference type="EMBL" id="FZNM01000008">
    <property type="protein sequence ID" value="SNR54538.1"/>
    <property type="molecule type" value="Genomic_DNA"/>
</dbReference>
<dbReference type="AlphaFoldDB" id="A0A238X7F0"/>
<accession>A0A238X7F0</accession>
<feature type="signal peptide" evidence="2">
    <location>
        <begin position="1"/>
        <end position="19"/>
    </location>
</feature>
<sequence>MRRSMLSALTLAFALPAAAAVWQGGDLGRFFAARAESGNLLEGCTDVPEAVALATELRDRALRIERYLEALDVRKAELAAAEAALKARAAELRQQKSGLQTRRDTASSEVRADIDRLVAVYDQMKPAEAAAVLTNLPPDFAAEILMRVQPETGARIIASVEPRQAALLTAQMGARSVQND</sequence>
<dbReference type="RefSeq" id="WP_089388462.1">
    <property type="nucleotide sequence ID" value="NZ_FZNM01000008.1"/>
</dbReference>
<evidence type="ECO:0000259" key="3">
    <source>
        <dbReference type="Pfam" id="PF03448"/>
    </source>
</evidence>
<organism evidence="4 6">
    <name type="scientific">Paracoccus sediminis</name>
    <dbReference type="NCBI Taxonomy" id="1214787"/>
    <lineage>
        <taxon>Bacteria</taxon>
        <taxon>Pseudomonadati</taxon>
        <taxon>Pseudomonadota</taxon>
        <taxon>Alphaproteobacteria</taxon>
        <taxon>Rhodobacterales</taxon>
        <taxon>Paracoccaceae</taxon>
        <taxon>Paracoccus</taxon>
    </lineage>
</organism>
<keyword evidence="7" id="KW-1185">Reference proteome</keyword>
<feature type="chain" id="PRO_5012263494" evidence="2">
    <location>
        <begin position="20"/>
        <end position="180"/>
    </location>
</feature>
<dbReference type="InterPro" id="IPR006668">
    <property type="entry name" value="Mg_transptr_MgtE_intracell_dom"/>
</dbReference>
<proteinExistence type="predicted"/>
<name>A0A238X7F0_9RHOB</name>
<dbReference type="Gene3D" id="1.10.220.30">
    <property type="match status" value="1"/>
</dbReference>
<dbReference type="EMBL" id="SIRL01000009">
    <property type="protein sequence ID" value="TBN48993.1"/>
    <property type="molecule type" value="Genomic_DNA"/>
</dbReference>
<evidence type="ECO:0000256" key="1">
    <source>
        <dbReference type="SAM" id="Coils"/>
    </source>
</evidence>
<dbReference type="Proteomes" id="UP000292859">
    <property type="component" value="Unassembled WGS sequence"/>
</dbReference>
<protein>
    <submittedName>
        <fullName evidence="4">MgtE intracellular N domain-containing protein</fullName>
    </submittedName>
</protein>
<evidence type="ECO:0000313" key="6">
    <source>
        <dbReference type="Proteomes" id="UP000198409"/>
    </source>
</evidence>
<dbReference type="Pfam" id="PF03448">
    <property type="entry name" value="MgtE_N"/>
    <property type="match status" value="1"/>
</dbReference>
<evidence type="ECO:0000313" key="4">
    <source>
        <dbReference type="EMBL" id="SNR54538.1"/>
    </source>
</evidence>
<reference evidence="5 7" key="3">
    <citation type="submission" date="2019-02" db="EMBL/GenBank/DDBJ databases">
        <authorList>
            <person name="Zhang G."/>
        </authorList>
    </citation>
    <scope>NUCLEOTIDE SEQUENCE [LARGE SCALE GENOMIC DNA]</scope>
    <source>
        <strain evidence="5 7">CMB17</strain>
    </source>
</reference>
<dbReference type="SUPFAM" id="SSF158791">
    <property type="entry name" value="MgtE N-terminal domain-like"/>
    <property type="match status" value="1"/>
</dbReference>
<evidence type="ECO:0000313" key="7">
    <source>
        <dbReference type="Proteomes" id="UP000292859"/>
    </source>
</evidence>
<keyword evidence="2" id="KW-0732">Signal</keyword>
<reference evidence="6" key="1">
    <citation type="submission" date="2017-06" db="EMBL/GenBank/DDBJ databases">
        <authorList>
            <person name="Varghese N."/>
            <person name="Submissions S."/>
        </authorList>
    </citation>
    <scope>NUCLEOTIDE SEQUENCE [LARGE SCALE GENOMIC DNA]</scope>
    <source>
        <strain evidence="6">DSM 26170</strain>
    </source>
</reference>
<evidence type="ECO:0000256" key="2">
    <source>
        <dbReference type="SAM" id="SignalP"/>
    </source>
</evidence>
<dbReference type="Proteomes" id="UP000198409">
    <property type="component" value="Unassembled WGS sequence"/>
</dbReference>
<gene>
    <name evidence="5" type="ORF">EYF88_12850</name>
    <name evidence="4" type="ORF">SAMN06265378_10873</name>
</gene>
<feature type="domain" description="Magnesium transporter MgtE intracellular" evidence="3">
    <location>
        <begin position="115"/>
        <end position="173"/>
    </location>
</feature>
<reference evidence="4" key="2">
    <citation type="submission" date="2017-06" db="EMBL/GenBank/DDBJ databases">
        <authorList>
            <person name="Kim H.J."/>
            <person name="Triplett B.A."/>
        </authorList>
    </citation>
    <scope>NUCLEOTIDE SEQUENCE [LARGE SCALE GENOMIC DNA]</scope>
    <source>
        <strain evidence="4">DSM 26170</strain>
    </source>
</reference>